<dbReference type="InterPro" id="IPR029044">
    <property type="entry name" value="Nucleotide-diphossugar_trans"/>
</dbReference>
<keyword evidence="6" id="KW-1185">Reference proteome</keyword>
<keyword evidence="1" id="KW-0808">Transferase</keyword>
<protein>
    <submittedName>
        <fullName evidence="5">Sulfotransferase</fullName>
    </submittedName>
</protein>
<dbReference type="PANTHER" id="PTHR10605">
    <property type="entry name" value="HEPARAN SULFATE SULFOTRANSFERASE"/>
    <property type="match status" value="1"/>
</dbReference>
<dbReference type="SUPFAM" id="SSF53448">
    <property type="entry name" value="Nucleotide-diphospho-sugar transferases"/>
    <property type="match status" value="1"/>
</dbReference>
<dbReference type="PANTHER" id="PTHR10605:SF56">
    <property type="entry name" value="BIFUNCTIONAL HEPARAN SULFATE N-DEACETYLASE_N-SULFOTRANSFERASE"/>
    <property type="match status" value="1"/>
</dbReference>
<evidence type="ECO:0000313" key="5">
    <source>
        <dbReference type="EMBL" id="MES0875421.1"/>
    </source>
</evidence>
<dbReference type="Gene3D" id="3.90.550.10">
    <property type="entry name" value="Spore Coat Polysaccharide Biosynthesis Protein SpsA, Chain A"/>
    <property type="match status" value="1"/>
</dbReference>
<feature type="domain" description="Sulfotransferase" evidence="4">
    <location>
        <begin position="7"/>
        <end position="179"/>
    </location>
</feature>
<dbReference type="InterPro" id="IPR000863">
    <property type="entry name" value="Sulfotransferase_dom"/>
</dbReference>
<dbReference type="Proteomes" id="UP001465331">
    <property type="component" value="Unassembled WGS sequence"/>
</dbReference>
<comment type="caution">
    <text evidence="5">The sequence shown here is derived from an EMBL/GenBank/DDBJ whole genome shotgun (WGS) entry which is preliminary data.</text>
</comment>
<gene>
    <name evidence="5" type="ORF">ABSH63_15590</name>
</gene>
<dbReference type="CDD" id="cd00761">
    <property type="entry name" value="Glyco_tranf_GTA_type"/>
    <property type="match status" value="1"/>
</dbReference>
<evidence type="ECO:0000313" key="6">
    <source>
        <dbReference type="Proteomes" id="UP001465331"/>
    </source>
</evidence>
<accession>A0ABV2ADU0</accession>
<evidence type="ECO:0000259" key="3">
    <source>
        <dbReference type="Pfam" id="PF00535"/>
    </source>
</evidence>
<keyword evidence="2" id="KW-0325">Glycoprotein</keyword>
<dbReference type="Gene3D" id="3.40.50.300">
    <property type="entry name" value="P-loop containing nucleotide triphosphate hydrolases"/>
    <property type="match status" value="1"/>
</dbReference>
<evidence type="ECO:0000259" key="4">
    <source>
        <dbReference type="Pfam" id="PF00685"/>
    </source>
</evidence>
<evidence type="ECO:0000256" key="2">
    <source>
        <dbReference type="ARBA" id="ARBA00023180"/>
    </source>
</evidence>
<dbReference type="RefSeq" id="WP_352891013.1">
    <property type="nucleotide sequence ID" value="NZ_JBEPIJ010000037.1"/>
</dbReference>
<dbReference type="Pfam" id="PF00685">
    <property type="entry name" value="Sulfotransfer_1"/>
    <property type="match status" value="1"/>
</dbReference>
<dbReference type="InterPro" id="IPR037359">
    <property type="entry name" value="NST/OST"/>
</dbReference>
<organism evidence="5 6">
    <name type="scientific">Sinimarinibacterium thermocellulolyticum</name>
    <dbReference type="NCBI Taxonomy" id="3170016"/>
    <lineage>
        <taxon>Bacteria</taxon>
        <taxon>Pseudomonadati</taxon>
        <taxon>Pseudomonadota</taxon>
        <taxon>Gammaproteobacteria</taxon>
        <taxon>Nevskiales</taxon>
        <taxon>Nevskiaceae</taxon>
        <taxon>Sinimarinibacterium</taxon>
    </lineage>
</organism>
<proteinExistence type="predicted"/>
<reference evidence="5 6" key="1">
    <citation type="submission" date="2024-06" db="EMBL/GenBank/DDBJ databases">
        <authorList>
            <person name="Li Z."/>
            <person name="Jiang Y."/>
        </authorList>
    </citation>
    <scope>NUCLEOTIDE SEQUENCE [LARGE SCALE GENOMIC DNA]</scope>
    <source>
        <strain evidence="5 6">HSW-8</strain>
    </source>
</reference>
<dbReference type="SUPFAM" id="SSF52540">
    <property type="entry name" value="P-loop containing nucleoside triphosphate hydrolases"/>
    <property type="match status" value="1"/>
</dbReference>
<dbReference type="InterPro" id="IPR001173">
    <property type="entry name" value="Glyco_trans_2-like"/>
</dbReference>
<dbReference type="InterPro" id="IPR027417">
    <property type="entry name" value="P-loop_NTPase"/>
</dbReference>
<dbReference type="EMBL" id="JBEPIJ010000037">
    <property type="protein sequence ID" value="MES0875421.1"/>
    <property type="molecule type" value="Genomic_DNA"/>
</dbReference>
<name>A0ABV2ADU0_9GAMM</name>
<sequence length="670" mass="74691">MLKFLGIGVQKAGTSWLHAQLARHPEVAFPLGKEAHFWDRPYDRVQLDRYLAAFGDPLRCEGEITPAYALLPEPTIRAIHRVAPDLRLLLVLRNPIERAWSSALMALQRAELSISEVGDAWFLDHFRSKGSLARGDYVGTLMRWRKVFGNDALLVLRYEDIALRPHWVVGQCCAHLGIAPPDPAMLEDSSRPVFAGPGHPLPDRLRRELEVLYRPRIRALEQVLGWDLRTWLAEPPKTAHPSLRQRLQRMWAERKALRQIRASGLFDAAYYLARNPDVRKAGIDPLRHYLRYGADEGRNPSAAFDSAAYRSSYPDVVAAGMNPLLHYVQFGAAEGRLARPVKSAERPRPTASQPRPPYRDFTGFLRHALFAPELVAPFTDEARCVIEHLRARRNHLLRRHAALKADVCVSVILTCTHRDEGFARSVRSVLAQTWTDFELLVVDHGAQVVPDATLPADPRVRALEWIGSSSRGAALGRGLQAARGAYVAYLDCGAEFDPEFLRLMIGELRAHPSHVLAFCAQEWNDPQGQLAGVRYAVYPLALIDNHPCLDLRCVVHTRAVAEVCGGFDERTDRLAGWAFLLSASRVAVPMGVPALLVRAPHREVASCDAVMPAADLRHIDALLATHAVAPRFVHCAVPGLERLYQLAEKLGMNSAVYTRDIPNRGLGCGE</sequence>
<evidence type="ECO:0000256" key="1">
    <source>
        <dbReference type="ARBA" id="ARBA00022679"/>
    </source>
</evidence>
<dbReference type="Pfam" id="PF00535">
    <property type="entry name" value="Glycos_transf_2"/>
    <property type="match status" value="1"/>
</dbReference>
<feature type="domain" description="Glycosyltransferase 2-like" evidence="3">
    <location>
        <begin position="410"/>
        <end position="519"/>
    </location>
</feature>